<dbReference type="EMBL" id="JBJUIK010000005">
    <property type="protein sequence ID" value="KAL3527895.1"/>
    <property type="molecule type" value="Genomic_DNA"/>
</dbReference>
<name>A0ABD3ABP0_9GENT</name>
<organism evidence="1 2">
    <name type="scientific">Cinchona calisaya</name>
    <dbReference type="NCBI Taxonomy" id="153742"/>
    <lineage>
        <taxon>Eukaryota</taxon>
        <taxon>Viridiplantae</taxon>
        <taxon>Streptophyta</taxon>
        <taxon>Embryophyta</taxon>
        <taxon>Tracheophyta</taxon>
        <taxon>Spermatophyta</taxon>
        <taxon>Magnoliopsida</taxon>
        <taxon>eudicotyledons</taxon>
        <taxon>Gunneridae</taxon>
        <taxon>Pentapetalae</taxon>
        <taxon>asterids</taxon>
        <taxon>lamiids</taxon>
        <taxon>Gentianales</taxon>
        <taxon>Rubiaceae</taxon>
        <taxon>Cinchonoideae</taxon>
        <taxon>Cinchoneae</taxon>
        <taxon>Cinchona</taxon>
    </lineage>
</organism>
<accession>A0ABD3ABP0</accession>
<reference evidence="1 2" key="1">
    <citation type="submission" date="2024-11" db="EMBL/GenBank/DDBJ databases">
        <title>A near-complete genome assembly of Cinchona calisaya.</title>
        <authorList>
            <person name="Lian D.C."/>
            <person name="Zhao X.W."/>
            <person name="Wei L."/>
        </authorList>
    </citation>
    <scope>NUCLEOTIDE SEQUENCE [LARGE SCALE GENOMIC DNA]</scope>
    <source>
        <tissue evidence="1">Nenye</tissue>
    </source>
</reference>
<evidence type="ECO:0000313" key="1">
    <source>
        <dbReference type="EMBL" id="KAL3527895.1"/>
    </source>
</evidence>
<protein>
    <recommendedName>
        <fullName evidence="3">Reverse transcriptase RNase H-like domain-containing protein</fullName>
    </recommendedName>
</protein>
<sequence length="196" mass="22715">MGYDYEVNHKNGVENLGADALSRRPSEDAQICAISMIKSQLLFEIQQSWQTDPKLQELIHKLLLSDQSHPSHYTWQNNQLRRKDRFVVGNNFDLWTKIIGLCITVLKLRTCLTFMGYQRWNDKVKWLSKHWGADSFANQLKLVPFVATIYHIWKGRNGVIFQKKEINKVKVFADIRTVACGYAHFGGLFEGIRTGN</sequence>
<proteinExistence type="predicted"/>
<dbReference type="Proteomes" id="UP001630127">
    <property type="component" value="Unassembled WGS sequence"/>
</dbReference>
<comment type="caution">
    <text evidence="1">The sequence shown here is derived from an EMBL/GenBank/DDBJ whole genome shotgun (WGS) entry which is preliminary data.</text>
</comment>
<evidence type="ECO:0008006" key="3">
    <source>
        <dbReference type="Google" id="ProtNLM"/>
    </source>
</evidence>
<gene>
    <name evidence="1" type="ORF">ACH5RR_012551</name>
</gene>
<dbReference type="AlphaFoldDB" id="A0ABD3ABP0"/>
<keyword evidence="2" id="KW-1185">Reference proteome</keyword>
<evidence type="ECO:0000313" key="2">
    <source>
        <dbReference type="Proteomes" id="UP001630127"/>
    </source>
</evidence>